<proteinExistence type="predicted"/>
<evidence type="ECO:0000313" key="3">
    <source>
        <dbReference type="EMBL" id="MBW4545123.1"/>
    </source>
</evidence>
<dbReference type="EMBL" id="JAHHIF010000013">
    <property type="protein sequence ID" value="MBW4545123.1"/>
    <property type="molecule type" value="Genomic_DNA"/>
</dbReference>
<name>A0A951PLV3_9CYAN</name>
<dbReference type="Proteomes" id="UP000753908">
    <property type="component" value="Unassembled WGS sequence"/>
</dbReference>
<dbReference type="AlphaFoldDB" id="A0A951PLV3"/>
<sequence>MPSGQTHDRITLWSLPIVTGLAVALTRSSNLTLMISGGFLFSGLMLSPDLDLKSRPFKRWGWLRWIWIPYQKMLRHRSVFSHGLVIGTTLRVLYLVSWIVVLGVLSLAVIQFFRDEPSRWQELAKSIGRSLIDYRAESIALLVGLELGAMSHVVSDWVGSTYKRSKKKPKPKFSRRKPPASKRNK</sequence>
<reference evidence="3" key="2">
    <citation type="journal article" date="2022" name="Microbiol. Resour. Announc.">
        <title>Metagenome Sequencing to Explore Phylogenomics of Terrestrial Cyanobacteria.</title>
        <authorList>
            <person name="Ward R.D."/>
            <person name="Stajich J.E."/>
            <person name="Johansen J.R."/>
            <person name="Huntemann M."/>
            <person name="Clum A."/>
            <person name="Foster B."/>
            <person name="Foster B."/>
            <person name="Roux S."/>
            <person name="Palaniappan K."/>
            <person name="Varghese N."/>
            <person name="Mukherjee S."/>
            <person name="Reddy T.B.K."/>
            <person name="Daum C."/>
            <person name="Copeland A."/>
            <person name="Chen I.A."/>
            <person name="Ivanova N.N."/>
            <person name="Kyrpides N.C."/>
            <person name="Shapiro N."/>
            <person name="Eloe-Fadrosh E.A."/>
            <person name="Pietrasiak N."/>
        </authorList>
    </citation>
    <scope>NUCLEOTIDE SEQUENCE</scope>
    <source>
        <strain evidence="3">CPER-KK1</strain>
    </source>
</reference>
<gene>
    <name evidence="3" type="ORF">KME25_11855</name>
</gene>
<protein>
    <submittedName>
        <fullName evidence="3">Metal-binding protein</fullName>
    </submittedName>
</protein>
<feature type="transmembrane region" description="Helical" evidence="2">
    <location>
        <begin position="92"/>
        <end position="113"/>
    </location>
</feature>
<comment type="caution">
    <text evidence="3">The sequence shown here is derived from an EMBL/GenBank/DDBJ whole genome shotgun (WGS) entry which is preliminary data.</text>
</comment>
<keyword evidence="2" id="KW-0812">Transmembrane</keyword>
<dbReference type="PANTHER" id="PTHR39085">
    <property type="entry name" value="SLL0924 PROTEIN"/>
    <property type="match status" value="1"/>
</dbReference>
<accession>A0A951PLV3</accession>
<dbReference type="Pfam" id="PF09988">
    <property type="entry name" value="DUF2227"/>
    <property type="match status" value="1"/>
</dbReference>
<feature type="region of interest" description="Disordered" evidence="1">
    <location>
        <begin position="163"/>
        <end position="185"/>
    </location>
</feature>
<evidence type="ECO:0000313" key="4">
    <source>
        <dbReference type="Proteomes" id="UP000753908"/>
    </source>
</evidence>
<reference evidence="3" key="1">
    <citation type="submission" date="2021-05" db="EMBL/GenBank/DDBJ databases">
        <authorList>
            <person name="Pietrasiak N."/>
            <person name="Ward R."/>
            <person name="Stajich J.E."/>
            <person name="Kurbessoian T."/>
        </authorList>
    </citation>
    <scope>NUCLEOTIDE SEQUENCE</scope>
    <source>
        <strain evidence="3">CPER-KK1</strain>
    </source>
</reference>
<keyword evidence="2" id="KW-0472">Membrane</keyword>
<dbReference type="PANTHER" id="PTHR39085:SF1">
    <property type="entry name" value="SLL0924 PROTEIN"/>
    <property type="match status" value="1"/>
</dbReference>
<evidence type="ECO:0000256" key="2">
    <source>
        <dbReference type="SAM" id="Phobius"/>
    </source>
</evidence>
<organism evidence="3 4">
    <name type="scientific">Symplocastrum torsivum CPER-KK1</name>
    <dbReference type="NCBI Taxonomy" id="450513"/>
    <lineage>
        <taxon>Bacteria</taxon>
        <taxon>Bacillati</taxon>
        <taxon>Cyanobacteriota</taxon>
        <taxon>Cyanophyceae</taxon>
        <taxon>Oscillatoriophycideae</taxon>
        <taxon>Oscillatoriales</taxon>
        <taxon>Microcoleaceae</taxon>
        <taxon>Symplocastrum</taxon>
    </lineage>
</organism>
<keyword evidence="2" id="KW-1133">Transmembrane helix</keyword>
<evidence type="ECO:0000256" key="1">
    <source>
        <dbReference type="SAM" id="MobiDB-lite"/>
    </source>
</evidence>
<dbReference type="InterPro" id="IPR019250">
    <property type="entry name" value="DUF2227_metal-bd"/>
</dbReference>